<feature type="transmembrane region" description="Helical" evidence="5">
    <location>
        <begin position="316"/>
        <end position="338"/>
    </location>
</feature>
<evidence type="ECO:0000256" key="2">
    <source>
        <dbReference type="ARBA" id="ARBA00022692"/>
    </source>
</evidence>
<evidence type="ECO:0000313" key="8">
    <source>
        <dbReference type="Proteomes" id="UP000680750"/>
    </source>
</evidence>
<dbReference type="SUPFAM" id="SSF103473">
    <property type="entry name" value="MFS general substrate transporter"/>
    <property type="match status" value="1"/>
</dbReference>
<feature type="transmembrane region" description="Helical" evidence="5">
    <location>
        <begin position="21"/>
        <end position="47"/>
    </location>
</feature>
<feature type="transmembrane region" description="Helical" evidence="5">
    <location>
        <begin position="350"/>
        <end position="372"/>
    </location>
</feature>
<evidence type="ECO:0000256" key="4">
    <source>
        <dbReference type="ARBA" id="ARBA00023136"/>
    </source>
</evidence>
<comment type="subcellular location">
    <subcellularLocation>
        <location evidence="1">Cell membrane</location>
        <topology evidence="1">Multi-pass membrane protein</topology>
    </subcellularLocation>
</comment>
<feature type="transmembrane region" description="Helical" evidence="5">
    <location>
        <begin position="89"/>
        <end position="108"/>
    </location>
</feature>
<keyword evidence="4 5" id="KW-0472">Membrane</keyword>
<evidence type="ECO:0000313" key="7">
    <source>
        <dbReference type="EMBL" id="BCJ26539.1"/>
    </source>
</evidence>
<feature type="transmembrane region" description="Helical" evidence="5">
    <location>
        <begin position="455"/>
        <end position="477"/>
    </location>
</feature>
<dbReference type="InterPro" id="IPR036259">
    <property type="entry name" value="MFS_trans_sf"/>
</dbReference>
<dbReference type="GO" id="GO:0005886">
    <property type="term" value="C:plasma membrane"/>
    <property type="evidence" value="ECO:0007669"/>
    <property type="project" value="UniProtKB-SubCell"/>
</dbReference>
<protein>
    <submittedName>
        <fullName evidence="7">MFS transporter</fullName>
    </submittedName>
</protein>
<dbReference type="PROSITE" id="PS50850">
    <property type="entry name" value="MFS"/>
    <property type="match status" value="1"/>
</dbReference>
<keyword evidence="2 5" id="KW-0812">Transmembrane</keyword>
<feature type="transmembrane region" description="Helical" evidence="5">
    <location>
        <begin position="147"/>
        <end position="169"/>
    </location>
</feature>
<dbReference type="EMBL" id="AP023354">
    <property type="protein sequence ID" value="BCJ26539.1"/>
    <property type="molecule type" value="Genomic_DNA"/>
</dbReference>
<feature type="transmembrane region" description="Helical" evidence="5">
    <location>
        <begin position="114"/>
        <end position="135"/>
    </location>
</feature>
<feature type="transmembrane region" description="Helical" evidence="5">
    <location>
        <begin position="244"/>
        <end position="262"/>
    </location>
</feature>
<name>A0A810KW16_9ACTN</name>
<gene>
    <name evidence="7" type="ORF">Asera_06470</name>
</gene>
<accession>A0A810KW16</accession>
<dbReference type="KEGG" id="aser:Asera_06470"/>
<dbReference type="Pfam" id="PF07690">
    <property type="entry name" value="MFS_1"/>
    <property type="match status" value="1"/>
</dbReference>
<evidence type="ECO:0000256" key="5">
    <source>
        <dbReference type="SAM" id="Phobius"/>
    </source>
</evidence>
<proteinExistence type="predicted"/>
<dbReference type="PANTHER" id="PTHR42718:SF39">
    <property type="entry name" value="ACTINORHODIN TRANSPORTER-RELATED"/>
    <property type="match status" value="1"/>
</dbReference>
<dbReference type="Gene3D" id="1.20.1720.10">
    <property type="entry name" value="Multidrug resistance protein D"/>
    <property type="match status" value="1"/>
</dbReference>
<evidence type="ECO:0000256" key="1">
    <source>
        <dbReference type="ARBA" id="ARBA00004651"/>
    </source>
</evidence>
<dbReference type="RefSeq" id="WP_051803006.1">
    <property type="nucleotide sequence ID" value="NZ_AP023354.1"/>
</dbReference>
<feature type="transmembrane region" description="Helical" evidence="5">
    <location>
        <begin position="213"/>
        <end position="232"/>
    </location>
</feature>
<feature type="transmembrane region" description="Helical" evidence="5">
    <location>
        <begin position="181"/>
        <end position="201"/>
    </location>
</feature>
<dbReference type="InterPro" id="IPR020846">
    <property type="entry name" value="MFS_dom"/>
</dbReference>
<evidence type="ECO:0000256" key="3">
    <source>
        <dbReference type="ARBA" id="ARBA00022989"/>
    </source>
</evidence>
<dbReference type="InterPro" id="IPR011701">
    <property type="entry name" value="MFS"/>
</dbReference>
<sequence>MTSVDARASVLGEYTPDPRRWRALTVCLIAGFMTLLDVSIVNVALPSMQDGLHASASDLSWVISGYALTFGLVLVTAGRLGDDRGRKRMFLAGLVLFTATSALAGAATSGTWLVVARLLQGAAGGLLNPQVIGVIQQLFRGRERGRAFGLFGAVVGISTAIGPLLGGLLLQGFGDQEGWRFVFYVNLPIGVLALFAGARLLPHDRIDRNASRHTLDLVGVVLLGVAVVAIMLPLIQAEKDPSGAPWWLLAVGVALLGGFVGWERRYSRRGRQPLVDLGLLRTRSYAMGTSLGLAYFAGFTGIFFVITLFFQRGLGYTPLQAGAAMLPFAMGSAGAAALGGRIVSRYGRALVVLGVLAVAVGLVGTDLVLGAFTGGHVGLVTALPLAVAGIGSGLTIAPNQTLTLAEVPPAEGGTAAGVLQTGQRIGSAIGTAVAGALFFGSLATTHGDYHQAAALGIRGSIALVLVAVLVGVADLVLDRRHRRAQGSLPPRV</sequence>
<feature type="transmembrane region" description="Helical" evidence="5">
    <location>
        <begin position="59"/>
        <end position="77"/>
    </location>
</feature>
<dbReference type="PANTHER" id="PTHR42718">
    <property type="entry name" value="MAJOR FACILITATOR SUPERFAMILY MULTIDRUG TRANSPORTER MFSC"/>
    <property type="match status" value="1"/>
</dbReference>
<dbReference type="CDD" id="cd17321">
    <property type="entry name" value="MFS_MMR_MDR_like"/>
    <property type="match status" value="1"/>
</dbReference>
<feature type="domain" description="Major facilitator superfamily (MFS) profile" evidence="6">
    <location>
        <begin position="23"/>
        <end position="485"/>
    </location>
</feature>
<dbReference type="Gene3D" id="1.20.1250.20">
    <property type="entry name" value="MFS general substrate transporter like domains"/>
    <property type="match status" value="1"/>
</dbReference>
<dbReference type="AlphaFoldDB" id="A0A810KW16"/>
<keyword evidence="8" id="KW-1185">Reference proteome</keyword>
<feature type="transmembrane region" description="Helical" evidence="5">
    <location>
        <begin position="378"/>
        <end position="397"/>
    </location>
</feature>
<feature type="transmembrane region" description="Helical" evidence="5">
    <location>
        <begin position="291"/>
        <end position="310"/>
    </location>
</feature>
<dbReference type="Proteomes" id="UP000680750">
    <property type="component" value="Chromosome"/>
</dbReference>
<reference evidence="7" key="1">
    <citation type="submission" date="2020-08" db="EMBL/GenBank/DDBJ databases">
        <title>Whole genome shotgun sequence of Actinocatenispora sera NBRC 101916.</title>
        <authorList>
            <person name="Komaki H."/>
            <person name="Tamura T."/>
        </authorList>
    </citation>
    <scope>NUCLEOTIDE SEQUENCE</scope>
    <source>
        <strain evidence="7">NBRC 101916</strain>
    </source>
</reference>
<feature type="transmembrane region" description="Helical" evidence="5">
    <location>
        <begin position="425"/>
        <end position="443"/>
    </location>
</feature>
<dbReference type="PRINTS" id="PR01036">
    <property type="entry name" value="TCRTETB"/>
</dbReference>
<evidence type="ECO:0000259" key="6">
    <source>
        <dbReference type="PROSITE" id="PS50850"/>
    </source>
</evidence>
<dbReference type="GO" id="GO:0022857">
    <property type="term" value="F:transmembrane transporter activity"/>
    <property type="evidence" value="ECO:0007669"/>
    <property type="project" value="InterPro"/>
</dbReference>
<keyword evidence="3 5" id="KW-1133">Transmembrane helix</keyword>
<organism evidence="7 8">
    <name type="scientific">Actinocatenispora sera</name>
    <dbReference type="NCBI Taxonomy" id="390989"/>
    <lineage>
        <taxon>Bacteria</taxon>
        <taxon>Bacillati</taxon>
        <taxon>Actinomycetota</taxon>
        <taxon>Actinomycetes</taxon>
        <taxon>Micromonosporales</taxon>
        <taxon>Micromonosporaceae</taxon>
        <taxon>Actinocatenispora</taxon>
    </lineage>
</organism>